<comment type="similarity">
    <text evidence="1">Belongs to the cystatin family.</text>
</comment>
<reference evidence="5" key="1">
    <citation type="journal article" date="2008" name="Nat. Genet.">
        <title>The Pristionchus pacificus genome provides a unique perspective on nematode lifestyle and parasitism.</title>
        <authorList>
            <person name="Dieterich C."/>
            <person name="Clifton S.W."/>
            <person name="Schuster L.N."/>
            <person name="Chinwalla A."/>
            <person name="Delehaunty K."/>
            <person name="Dinkelacker I."/>
            <person name="Fulton L."/>
            <person name="Fulton R."/>
            <person name="Godfrey J."/>
            <person name="Minx P."/>
            <person name="Mitreva M."/>
            <person name="Roeseler W."/>
            <person name="Tian H."/>
            <person name="Witte H."/>
            <person name="Yang S.P."/>
            <person name="Wilson R.K."/>
            <person name="Sommer R.J."/>
        </authorList>
    </citation>
    <scope>NUCLEOTIDE SEQUENCE [LARGE SCALE GENOMIC DNA]</scope>
    <source>
        <strain evidence="5">PS312</strain>
    </source>
</reference>
<accession>A0A454Y6C3</accession>
<dbReference type="InterPro" id="IPR046350">
    <property type="entry name" value="Cystatin_sf"/>
</dbReference>
<keyword evidence="3" id="KW-0789">Thiol protease inhibitor</keyword>
<dbReference type="AlphaFoldDB" id="A0A454Y6C3"/>
<evidence type="ECO:0000313" key="5">
    <source>
        <dbReference type="Proteomes" id="UP000005239"/>
    </source>
</evidence>
<name>A0A454Y6C3_PRIPA</name>
<proteinExistence type="inferred from homology"/>
<dbReference type="SMART" id="SM00043">
    <property type="entry name" value="CY"/>
    <property type="match status" value="1"/>
</dbReference>
<evidence type="ECO:0000256" key="1">
    <source>
        <dbReference type="ARBA" id="ARBA00009403"/>
    </source>
</evidence>
<protein>
    <submittedName>
        <fullName evidence="4">Cystatin</fullName>
    </submittedName>
</protein>
<evidence type="ECO:0000256" key="2">
    <source>
        <dbReference type="ARBA" id="ARBA00022690"/>
    </source>
</evidence>
<dbReference type="GO" id="GO:0031982">
    <property type="term" value="C:vesicle"/>
    <property type="evidence" value="ECO:0000318"/>
    <property type="project" value="GO_Central"/>
</dbReference>
<dbReference type="Pfam" id="PF00031">
    <property type="entry name" value="Cystatin"/>
    <property type="match status" value="1"/>
</dbReference>
<dbReference type="PANTHER" id="PTHR46186">
    <property type="entry name" value="CYSTATIN"/>
    <property type="match status" value="1"/>
</dbReference>
<sequence length="124" mass="13735">MYSLLLLLITPLSVYGQAGDPRPIDVNNPEYMTKIWTGLASINAASNSPNYLVPVKVISGTSQVVSGTKYVWQVLMAETDCNKANTNFDRNTCVPSANAPSSLYKVTLWEQPWLNFAEYSVEKI</sequence>
<dbReference type="Gene3D" id="3.10.450.10">
    <property type="match status" value="1"/>
</dbReference>
<keyword evidence="5" id="KW-1185">Reference proteome</keyword>
<dbReference type="OrthoDB" id="110606at2759"/>
<dbReference type="SUPFAM" id="SSF54403">
    <property type="entry name" value="Cystatin/monellin"/>
    <property type="match status" value="1"/>
</dbReference>
<dbReference type="Proteomes" id="UP000005239">
    <property type="component" value="Unassembled WGS sequence"/>
</dbReference>
<evidence type="ECO:0000256" key="3">
    <source>
        <dbReference type="ARBA" id="ARBA00022704"/>
    </source>
</evidence>
<gene>
    <name evidence="4" type="primary">WBGene00278824</name>
</gene>
<accession>A0A8R1UU80</accession>
<dbReference type="CDD" id="cd00042">
    <property type="entry name" value="CY"/>
    <property type="match status" value="1"/>
</dbReference>
<dbReference type="EnsemblMetazoa" id="PPA40455.1">
    <property type="protein sequence ID" value="PPA40455.1"/>
    <property type="gene ID" value="WBGene00278824"/>
</dbReference>
<dbReference type="PANTHER" id="PTHR46186:SF2">
    <property type="entry name" value="CYSTATIN"/>
    <property type="match status" value="1"/>
</dbReference>
<evidence type="ECO:0000313" key="4">
    <source>
        <dbReference type="EnsemblMetazoa" id="PPA40455.1"/>
    </source>
</evidence>
<reference evidence="4" key="2">
    <citation type="submission" date="2022-06" db="UniProtKB">
        <authorList>
            <consortium name="EnsemblMetazoa"/>
        </authorList>
    </citation>
    <scope>IDENTIFICATION</scope>
    <source>
        <strain evidence="4">PS312</strain>
    </source>
</reference>
<keyword evidence="2" id="KW-0646">Protease inhibitor</keyword>
<dbReference type="GO" id="GO:0005737">
    <property type="term" value="C:cytoplasm"/>
    <property type="evidence" value="ECO:0000318"/>
    <property type="project" value="GO_Central"/>
</dbReference>
<dbReference type="GO" id="GO:0005615">
    <property type="term" value="C:extracellular space"/>
    <property type="evidence" value="ECO:0000318"/>
    <property type="project" value="GO_Central"/>
</dbReference>
<dbReference type="OMA" id="MTHIHEE"/>
<organism evidence="4 5">
    <name type="scientific">Pristionchus pacificus</name>
    <name type="common">Parasitic nematode worm</name>
    <dbReference type="NCBI Taxonomy" id="54126"/>
    <lineage>
        <taxon>Eukaryota</taxon>
        <taxon>Metazoa</taxon>
        <taxon>Ecdysozoa</taxon>
        <taxon>Nematoda</taxon>
        <taxon>Chromadorea</taxon>
        <taxon>Rhabditida</taxon>
        <taxon>Rhabditina</taxon>
        <taxon>Diplogasteromorpha</taxon>
        <taxon>Diplogasteroidea</taxon>
        <taxon>Neodiplogasteridae</taxon>
        <taxon>Pristionchus</taxon>
    </lineage>
</organism>
<dbReference type="GO" id="GO:0004869">
    <property type="term" value="F:cysteine-type endopeptidase inhibitor activity"/>
    <property type="evidence" value="ECO:0000318"/>
    <property type="project" value="GO_Central"/>
</dbReference>
<dbReference type="InterPro" id="IPR000010">
    <property type="entry name" value="Cystatin_dom"/>
</dbReference>